<reference evidence="2 3" key="1">
    <citation type="submission" date="2018-10" db="EMBL/GenBank/DDBJ databases">
        <title>Thermophilic Lithotrophy and Phototrophy in an Intertidal, Iron-rich, Geothermal Spring.</title>
        <authorList>
            <person name="Ward L.M."/>
            <person name="Idei A."/>
            <person name="Nakagawa M."/>
            <person name="Ueno Y."/>
            <person name="Fischer W."/>
            <person name="Mcglynn S.E."/>
        </authorList>
    </citation>
    <scope>NUCLEOTIDE SEQUENCE [LARGE SCALE GENOMIC DNA]</scope>
    <source>
        <strain evidence="2">J137</strain>
    </source>
</reference>
<feature type="transmembrane region" description="Helical" evidence="1">
    <location>
        <begin position="188"/>
        <end position="207"/>
    </location>
</feature>
<dbReference type="EMBL" id="RFKV01000045">
    <property type="protein sequence ID" value="RMD77311.1"/>
    <property type="molecule type" value="Genomic_DNA"/>
</dbReference>
<proteinExistence type="predicted"/>
<name>A0A3M0Z2P2_9BACT</name>
<keyword evidence="1" id="KW-0812">Transmembrane</keyword>
<comment type="caution">
    <text evidence="2">The sequence shown here is derived from an EMBL/GenBank/DDBJ whole genome shotgun (WGS) entry which is preliminary data.</text>
</comment>
<keyword evidence="1" id="KW-0472">Membrane</keyword>
<feature type="transmembrane region" description="Helical" evidence="1">
    <location>
        <begin position="7"/>
        <end position="29"/>
    </location>
</feature>
<accession>A0A3M0Z2P2</accession>
<evidence type="ECO:0000256" key="1">
    <source>
        <dbReference type="SAM" id="Phobius"/>
    </source>
</evidence>
<evidence type="ECO:0000313" key="3">
    <source>
        <dbReference type="Proteomes" id="UP000269410"/>
    </source>
</evidence>
<protein>
    <submittedName>
        <fullName evidence="2">Uncharacterized protein</fullName>
    </submittedName>
</protein>
<keyword evidence="1" id="KW-1133">Transmembrane helix</keyword>
<organism evidence="2 3">
    <name type="scientific">Candidatus Dojkabacteria bacterium</name>
    <dbReference type="NCBI Taxonomy" id="2099670"/>
    <lineage>
        <taxon>Bacteria</taxon>
        <taxon>Candidatus Dojkabacteria</taxon>
    </lineage>
</organism>
<dbReference type="AlphaFoldDB" id="A0A3M0Z2P2"/>
<dbReference type="Proteomes" id="UP000269410">
    <property type="component" value="Unassembled WGS sequence"/>
</dbReference>
<evidence type="ECO:0000313" key="2">
    <source>
        <dbReference type="EMBL" id="RMD77311.1"/>
    </source>
</evidence>
<gene>
    <name evidence="2" type="ORF">D6810_01325</name>
</gene>
<sequence>MRKKPSLLRSIFFVFALVGISAGIVSFSYSEQLRLLSKPILEINPETYSPQVKSSIEKGTIVRISGTPNLLIQVSQEPSKDVKNPIIYHYAALKEYGFDFVVRIKRSKLNSKFNTFQGKVLGINDTEFGNRIKNGLNKEINFADQVNKELSSEIDDAVKKLIAVNSAGQFSNDALLVLDEEVLDYYQLYQSLITNTVLLSIFFIAVFKRSIFG</sequence>